<name>A0AAV1SAT4_9ROSI</name>
<evidence type="ECO:0000313" key="2">
    <source>
        <dbReference type="Proteomes" id="UP001314170"/>
    </source>
</evidence>
<dbReference type="Proteomes" id="UP001314170">
    <property type="component" value="Unassembled WGS sequence"/>
</dbReference>
<gene>
    <name evidence="1" type="ORF">DCAF_LOCUS21280</name>
</gene>
<dbReference type="EMBL" id="CAWUPB010001173">
    <property type="protein sequence ID" value="CAK7348579.1"/>
    <property type="molecule type" value="Genomic_DNA"/>
</dbReference>
<evidence type="ECO:0000313" key="1">
    <source>
        <dbReference type="EMBL" id="CAK7348579.1"/>
    </source>
</evidence>
<protein>
    <submittedName>
        <fullName evidence="1">Uncharacterized protein</fullName>
    </submittedName>
</protein>
<reference evidence="1 2" key="1">
    <citation type="submission" date="2024-01" db="EMBL/GenBank/DDBJ databases">
        <authorList>
            <person name="Waweru B."/>
        </authorList>
    </citation>
    <scope>NUCLEOTIDE SEQUENCE [LARGE SCALE GENOMIC DNA]</scope>
</reference>
<sequence length="110" mass="12504">MESLWASKFDRCSKKMTVAGLAINFRVRNEDYSCPLLSRIFGKLERDRPFGRGIHNNDCLAVNPAIARIMFPELFPAGSNEGCLLGMTHELVELDSENLQAFLYSFPFKE</sequence>
<dbReference type="AlphaFoldDB" id="A0AAV1SAT4"/>
<organism evidence="1 2">
    <name type="scientific">Dovyalis caffra</name>
    <dbReference type="NCBI Taxonomy" id="77055"/>
    <lineage>
        <taxon>Eukaryota</taxon>
        <taxon>Viridiplantae</taxon>
        <taxon>Streptophyta</taxon>
        <taxon>Embryophyta</taxon>
        <taxon>Tracheophyta</taxon>
        <taxon>Spermatophyta</taxon>
        <taxon>Magnoliopsida</taxon>
        <taxon>eudicotyledons</taxon>
        <taxon>Gunneridae</taxon>
        <taxon>Pentapetalae</taxon>
        <taxon>rosids</taxon>
        <taxon>fabids</taxon>
        <taxon>Malpighiales</taxon>
        <taxon>Salicaceae</taxon>
        <taxon>Flacourtieae</taxon>
        <taxon>Dovyalis</taxon>
    </lineage>
</organism>
<proteinExistence type="predicted"/>
<accession>A0AAV1SAT4</accession>
<keyword evidence="2" id="KW-1185">Reference proteome</keyword>
<comment type="caution">
    <text evidence="1">The sequence shown here is derived from an EMBL/GenBank/DDBJ whole genome shotgun (WGS) entry which is preliminary data.</text>
</comment>